<dbReference type="Proteomes" id="UP000268007">
    <property type="component" value="Unassembled WGS sequence"/>
</dbReference>
<name>A0A495J2Y2_9SPHI</name>
<reference evidence="1 2" key="1">
    <citation type="submission" date="2018-10" db="EMBL/GenBank/DDBJ databases">
        <title>Genomic Encyclopedia of Archaeal and Bacterial Type Strains, Phase II (KMG-II): from individual species to whole genera.</title>
        <authorList>
            <person name="Goeker M."/>
        </authorList>
    </citation>
    <scope>NUCLEOTIDE SEQUENCE [LARGE SCALE GENOMIC DNA]</scope>
    <source>
        <strain evidence="1 2">DSM 18602</strain>
    </source>
</reference>
<dbReference type="RefSeq" id="WP_121198801.1">
    <property type="nucleotide sequence ID" value="NZ_RBKU01000001.1"/>
</dbReference>
<evidence type="ECO:0000313" key="1">
    <source>
        <dbReference type="EMBL" id="RKR83287.1"/>
    </source>
</evidence>
<dbReference type="EMBL" id="RBKU01000001">
    <property type="protein sequence ID" value="RKR83287.1"/>
    <property type="molecule type" value="Genomic_DNA"/>
</dbReference>
<comment type="caution">
    <text evidence="1">The sequence shown here is derived from an EMBL/GenBank/DDBJ whole genome shotgun (WGS) entry which is preliminary data.</text>
</comment>
<sequence>MKKHLLILLLVCVVCALLPGCYFNFNFNKVGTWRNKTIDEDVRNEIDVLDKKLFKGIMTQDVKAVKKLMAEGLIKKKGKTVDSVVTEFGALFKAKDYRLLDEFYCKSATENTNHVLQSDKENNNDYKIEFLALNKETYVSVMVSTNLPVNCLILAIYGKYETGWKLNILRIGEYSVMDQTAPEYYDLAVNQFTKGNIVDAVDMIVMAARLAYPAGDYLIYKNDYEMKDTYSVILKDAGAKYKLPYIINEVKTKPAIFAIGPLFISDPANRGIFPLVRYQSSIPISDTIALKAENQNVQKAIGGIFKGIDKNKYGIIYDAYNSIPDSLTPGKYFTILQKLKYGKE</sequence>
<accession>A0A495J2Y2</accession>
<keyword evidence="2" id="KW-1185">Reference proteome</keyword>
<protein>
    <submittedName>
        <fullName evidence="1">Uncharacterized protein</fullName>
    </submittedName>
</protein>
<organism evidence="1 2">
    <name type="scientific">Mucilaginibacter gracilis</name>
    <dbReference type="NCBI Taxonomy" id="423350"/>
    <lineage>
        <taxon>Bacteria</taxon>
        <taxon>Pseudomonadati</taxon>
        <taxon>Bacteroidota</taxon>
        <taxon>Sphingobacteriia</taxon>
        <taxon>Sphingobacteriales</taxon>
        <taxon>Sphingobacteriaceae</taxon>
        <taxon>Mucilaginibacter</taxon>
    </lineage>
</organism>
<gene>
    <name evidence="1" type="ORF">BDD43_3491</name>
</gene>
<evidence type="ECO:0000313" key="2">
    <source>
        <dbReference type="Proteomes" id="UP000268007"/>
    </source>
</evidence>
<dbReference type="AlphaFoldDB" id="A0A495J2Y2"/>
<dbReference type="OrthoDB" id="1113095at2"/>
<proteinExistence type="predicted"/>